<evidence type="ECO:0000313" key="7">
    <source>
        <dbReference type="EMBL" id="EJZ04226.1"/>
    </source>
</evidence>
<sequence length="119" mass="12544">PRPGWTVEDTVALATGLKTAGVDLVDVSSGGVVPDARIPVFPGYQVPFAKRVRAEADIPTASVGLITEAEQAEAIISGGEADAVFVARALLRNPNWVRDAGRRTGVALPYPPQYSRAFT</sequence>
<dbReference type="PANTHER" id="PTHR43303">
    <property type="entry name" value="NADPH DEHYDROGENASE C23G7.10C-RELATED"/>
    <property type="match status" value="1"/>
</dbReference>
<evidence type="ECO:0000256" key="3">
    <source>
        <dbReference type="ARBA" id="ARBA00022643"/>
    </source>
</evidence>
<reference evidence="7 8" key="1">
    <citation type="journal article" date="2012" name="J. Bacteriol.">
        <title>Complete Genome Sequence of Mycobacterium fortuitum subsp. fortuitum Type Strain DSM46621.</title>
        <authorList>
            <person name="Ho Y.S."/>
            <person name="Adroub S.A."/>
            <person name="Aleisa F."/>
            <person name="Mahmood H."/>
            <person name="Othoum G."/>
            <person name="Rashid F."/>
            <person name="Zaher M."/>
            <person name="Ali S."/>
            <person name="Bitter W."/>
            <person name="Pain A."/>
            <person name="Abdallah A.M."/>
        </authorList>
    </citation>
    <scope>NUCLEOTIDE SEQUENCE [LARGE SCALE GENOMIC DNA]</scope>
    <source>
        <strain evidence="8">DSM46621</strain>
    </source>
</reference>
<dbReference type="Pfam" id="PF00724">
    <property type="entry name" value="Oxidored_FMN"/>
    <property type="match status" value="1"/>
</dbReference>
<evidence type="ECO:0000313" key="8">
    <source>
        <dbReference type="Proteomes" id="UP000006043"/>
    </source>
</evidence>
<keyword evidence="5" id="KW-0560">Oxidoreductase</keyword>
<keyword evidence="4" id="KW-0521">NADP</keyword>
<dbReference type="GO" id="GO:0050661">
    <property type="term" value="F:NADP binding"/>
    <property type="evidence" value="ECO:0007669"/>
    <property type="project" value="InterPro"/>
</dbReference>
<dbReference type="EMBL" id="ALQB01000309">
    <property type="protein sequence ID" value="EJZ04226.1"/>
    <property type="molecule type" value="Genomic_DNA"/>
</dbReference>
<dbReference type="InterPro" id="IPR001155">
    <property type="entry name" value="OxRdtase_FMN_N"/>
</dbReference>
<keyword evidence="2" id="KW-0285">Flavoprotein</keyword>
<accession>K0UBE0</accession>
<dbReference type="InterPro" id="IPR044152">
    <property type="entry name" value="YqjM-like"/>
</dbReference>
<evidence type="ECO:0000256" key="4">
    <source>
        <dbReference type="ARBA" id="ARBA00022857"/>
    </source>
</evidence>
<dbReference type="Proteomes" id="UP000006043">
    <property type="component" value="Unassembled WGS sequence"/>
</dbReference>
<comment type="cofactor">
    <cofactor evidence="1">
        <name>FMN</name>
        <dbReference type="ChEBI" id="CHEBI:58210"/>
    </cofactor>
</comment>
<dbReference type="SUPFAM" id="SSF51395">
    <property type="entry name" value="FMN-linked oxidoreductases"/>
    <property type="match status" value="1"/>
</dbReference>
<evidence type="ECO:0000259" key="6">
    <source>
        <dbReference type="Pfam" id="PF00724"/>
    </source>
</evidence>
<gene>
    <name evidence="7" type="ORF">MFORT_31351</name>
</gene>
<dbReference type="GO" id="GO:0010181">
    <property type="term" value="F:FMN binding"/>
    <property type="evidence" value="ECO:0007669"/>
    <property type="project" value="InterPro"/>
</dbReference>
<dbReference type="GO" id="GO:0003959">
    <property type="term" value="F:NADPH dehydrogenase activity"/>
    <property type="evidence" value="ECO:0007669"/>
    <property type="project" value="InterPro"/>
</dbReference>
<dbReference type="InterPro" id="IPR013785">
    <property type="entry name" value="Aldolase_TIM"/>
</dbReference>
<keyword evidence="3" id="KW-0288">FMN</keyword>
<proteinExistence type="predicted"/>
<feature type="domain" description="NADH:flavin oxidoreductase/NADH oxidase N-terminal" evidence="6">
    <location>
        <begin position="6"/>
        <end position="99"/>
    </location>
</feature>
<comment type="caution">
    <text evidence="7">The sequence shown here is derived from an EMBL/GenBank/DDBJ whole genome shotgun (WGS) entry which is preliminary data.</text>
</comment>
<evidence type="ECO:0000256" key="1">
    <source>
        <dbReference type="ARBA" id="ARBA00001917"/>
    </source>
</evidence>
<dbReference type="PANTHER" id="PTHR43303:SF4">
    <property type="entry name" value="NADPH DEHYDROGENASE C23G7.10C-RELATED"/>
    <property type="match status" value="1"/>
</dbReference>
<evidence type="ECO:0000256" key="5">
    <source>
        <dbReference type="ARBA" id="ARBA00023002"/>
    </source>
</evidence>
<protein>
    <submittedName>
        <fullName evidence="7">FAD/FMN-binding oxidoreductase</fullName>
    </submittedName>
</protein>
<dbReference type="HOGENOM" id="CLU_2054635_0_0_11"/>
<dbReference type="AlphaFoldDB" id="K0UBE0"/>
<dbReference type="Gene3D" id="3.20.20.70">
    <property type="entry name" value="Aldolase class I"/>
    <property type="match status" value="1"/>
</dbReference>
<name>K0UBE0_MYCFO</name>
<dbReference type="PATRIC" id="fig|1214102.3.peg.6070"/>
<evidence type="ECO:0000256" key="2">
    <source>
        <dbReference type="ARBA" id="ARBA00022630"/>
    </source>
</evidence>
<feature type="non-terminal residue" evidence="7">
    <location>
        <position position="1"/>
    </location>
</feature>
<organism evidence="7 8">
    <name type="scientific">Mycolicibacterium fortuitum subsp. fortuitum DSM 46621 = ATCC 6841 = JCM 6387</name>
    <dbReference type="NCBI Taxonomy" id="1214102"/>
    <lineage>
        <taxon>Bacteria</taxon>
        <taxon>Bacillati</taxon>
        <taxon>Actinomycetota</taxon>
        <taxon>Actinomycetes</taxon>
        <taxon>Mycobacteriales</taxon>
        <taxon>Mycobacteriaceae</taxon>
        <taxon>Mycolicibacterium</taxon>
    </lineage>
</organism>